<protein>
    <submittedName>
        <fullName evidence="2">Uncharacterized protein</fullName>
    </submittedName>
</protein>
<dbReference type="EMBL" id="AP019860">
    <property type="protein sequence ID" value="BBM86316.1"/>
    <property type="molecule type" value="Genomic_DNA"/>
</dbReference>
<name>A0A5S9F500_UABAM</name>
<feature type="transmembrane region" description="Helical" evidence="1">
    <location>
        <begin position="100"/>
        <end position="117"/>
    </location>
</feature>
<keyword evidence="1" id="KW-0472">Membrane</keyword>
<dbReference type="RefSeq" id="WP_368238739.1">
    <property type="nucleotide sequence ID" value="NZ_JAZFBD010000001.1"/>
</dbReference>
<sequence length="176" mass="20218">MKPLGHVHNLHPVKHSSEITPTKLQNDYSIFCVFIPPKRLFGPVNRYPFWGFFGKTTFTLMDEGIVIAGNKIRGGFILTLLSFAFIVSMFLLLALTKIGYLWIFIIAVLISKMIELLRKTQSEITAPYPSIIAMNLKNGKQLKVTVQIRNKKVKQSLFFEKEEALCLFEKIRELLK</sequence>
<keyword evidence="3" id="KW-1185">Reference proteome</keyword>
<dbReference type="Proteomes" id="UP000326354">
    <property type="component" value="Chromosome"/>
</dbReference>
<feature type="transmembrane region" description="Helical" evidence="1">
    <location>
        <begin position="75"/>
        <end position="94"/>
    </location>
</feature>
<gene>
    <name evidence="2" type="ORF">UABAM_04702</name>
</gene>
<dbReference type="AlphaFoldDB" id="A0A5S9F500"/>
<organism evidence="2 3">
    <name type="scientific">Uabimicrobium amorphum</name>
    <dbReference type="NCBI Taxonomy" id="2596890"/>
    <lineage>
        <taxon>Bacteria</taxon>
        <taxon>Pseudomonadati</taxon>
        <taxon>Planctomycetota</taxon>
        <taxon>Candidatus Uabimicrobiia</taxon>
        <taxon>Candidatus Uabimicrobiales</taxon>
        <taxon>Candidatus Uabimicrobiaceae</taxon>
        <taxon>Candidatus Uabimicrobium</taxon>
    </lineage>
</organism>
<proteinExistence type="predicted"/>
<keyword evidence="1" id="KW-0812">Transmembrane</keyword>
<accession>A0A5S9F500</accession>
<keyword evidence="1" id="KW-1133">Transmembrane helix</keyword>
<evidence type="ECO:0000256" key="1">
    <source>
        <dbReference type="SAM" id="Phobius"/>
    </source>
</evidence>
<evidence type="ECO:0000313" key="2">
    <source>
        <dbReference type="EMBL" id="BBM86316.1"/>
    </source>
</evidence>
<evidence type="ECO:0000313" key="3">
    <source>
        <dbReference type="Proteomes" id="UP000326354"/>
    </source>
</evidence>
<dbReference type="KEGG" id="uam:UABAM_04702"/>
<reference evidence="2 3" key="1">
    <citation type="submission" date="2019-08" db="EMBL/GenBank/DDBJ databases">
        <title>Complete genome sequence of Candidatus Uab amorphum.</title>
        <authorList>
            <person name="Shiratori T."/>
            <person name="Suzuki S."/>
            <person name="Kakizawa Y."/>
            <person name="Ishida K."/>
        </authorList>
    </citation>
    <scope>NUCLEOTIDE SEQUENCE [LARGE SCALE GENOMIC DNA]</scope>
    <source>
        <strain evidence="2 3">SRT547</strain>
    </source>
</reference>